<dbReference type="PANTHER" id="PTHR46284:SF5">
    <property type="entry name" value="PROTEIN KINESIN LIGHT CHAIN-RELATED 3"/>
    <property type="match status" value="1"/>
</dbReference>
<dbReference type="Pfam" id="PF13424">
    <property type="entry name" value="TPR_12"/>
    <property type="match status" value="1"/>
</dbReference>
<sequence>MQVVAGGVEPNTSTALHGSSSGMAHYRAMIMQVPTRIRAALEPSISNGMCRSSHISLLRSLRPDFYAQPQLPCFSFECRLTPFIQNFHCRASIAAPSEAGTHATVPDYTEDHVNMRRNAGHSVGRPQAQGADAMSPEFAEALQAFDNLHAQLQASRMLNKMDQTQLHALEASLSSMEAVMSKTSLHEYWQMGSAWLKLAWLYSDAPNAIEEPVTRVIASGHHALKFLEALQTPVWTIVSCCYVLGHAYMESKRFEDSIYHLEKAASTIKALEAKGQPNPEQTQLVNAVHILLPDAKLHFGQHLCTRVRDYLGGDKDSQPFLSRVTEALELVNAKTDPDSMAMAAEHENCLGIFYLQSQQANEALPHFKNSLSKITRVHGQGNSKVAIAHNHLGVAYTELCKINDALKHFESAKKILSKCTLEKGDGTEVTLYNNIAQVYALRGRFDDAITAQKRLIVIIKQNMKDNIQTPFHLDAAEETLHEMMQQVNQTR</sequence>
<dbReference type="Gene3D" id="1.25.40.10">
    <property type="entry name" value="Tetratricopeptide repeat domain"/>
    <property type="match status" value="1"/>
</dbReference>
<dbReference type="Proteomes" id="UP000886520">
    <property type="component" value="Chromosome 6"/>
</dbReference>
<keyword evidence="2" id="KW-1185">Reference proteome</keyword>
<dbReference type="EMBL" id="JABFUD020000006">
    <property type="protein sequence ID" value="KAI5079050.1"/>
    <property type="molecule type" value="Genomic_DNA"/>
</dbReference>
<name>A0A9D4V3F1_ADICA</name>
<comment type="caution">
    <text evidence="1">The sequence shown here is derived from an EMBL/GenBank/DDBJ whole genome shotgun (WGS) entry which is preliminary data.</text>
</comment>
<protein>
    <submittedName>
        <fullName evidence="1">Uncharacterized protein</fullName>
    </submittedName>
</protein>
<dbReference type="PANTHER" id="PTHR46284">
    <property type="entry name" value="PROTEIN KINESIN LIGHT CHAIN-RELATED 3"/>
    <property type="match status" value="1"/>
</dbReference>
<accession>A0A9D4V3F1</accession>
<gene>
    <name evidence="1" type="ORF">GOP47_0006721</name>
</gene>
<dbReference type="SUPFAM" id="SSF48452">
    <property type="entry name" value="TPR-like"/>
    <property type="match status" value="1"/>
</dbReference>
<evidence type="ECO:0000313" key="1">
    <source>
        <dbReference type="EMBL" id="KAI5079050.1"/>
    </source>
</evidence>
<evidence type="ECO:0000313" key="2">
    <source>
        <dbReference type="Proteomes" id="UP000886520"/>
    </source>
</evidence>
<dbReference type="InterPro" id="IPR019734">
    <property type="entry name" value="TPR_rpt"/>
</dbReference>
<dbReference type="InterPro" id="IPR011990">
    <property type="entry name" value="TPR-like_helical_dom_sf"/>
</dbReference>
<dbReference type="Pfam" id="PF13374">
    <property type="entry name" value="TPR_10"/>
    <property type="match status" value="1"/>
</dbReference>
<dbReference type="SMART" id="SM00028">
    <property type="entry name" value="TPR"/>
    <property type="match status" value="4"/>
</dbReference>
<reference evidence="1" key="1">
    <citation type="submission" date="2021-01" db="EMBL/GenBank/DDBJ databases">
        <title>Adiantum capillus-veneris genome.</title>
        <authorList>
            <person name="Fang Y."/>
            <person name="Liao Q."/>
        </authorList>
    </citation>
    <scope>NUCLEOTIDE SEQUENCE</scope>
    <source>
        <strain evidence="1">H3</strain>
        <tissue evidence="1">Leaf</tissue>
    </source>
</reference>
<dbReference type="AlphaFoldDB" id="A0A9D4V3F1"/>
<dbReference type="OrthoDB" id="626167at2759"/>
<organism evidence="1 2">
    <name type="scientific">Adiantum capillus-veneris</name>
    <name type="common">Maidenhair fern</name>
    <dbReference type="NCBI Taxonomy" id="13818"/>
    <lineage>
        <taxon>Eukaryota</taxon>
        <taxon>Viridiplantae</taxon>
        <taxon>Streptophyta</taxon>
        <taxon>Embryophyta</taxon>
        <taxon>Tracheophyta</taxon>
        <taxon>Polypodiopsida</taxon>
        <taxon>Polypodiidae</taxon>
        <taxon>Polypodiales</taxon>
        <taxon>Pteridineae</taxon>
        <taxon>Pteridaceae</taxon>
        <taxon>Vittarioideae</taxon>
        <taxon>Adiantum</taxon>
    </lineage>
</organism>
<proteinExistence type="predicted"/>